<comment type="caution">
    <text evidence="2">The sequence shown here is derived from an EMBL/GenBank/DDBJ whole genome shotgun (WGS) entry which is preliminary data.</text>
</comment>
<gene>
    <name evidence="2" type="ORF">GIB67_015352</name>
</gene>
<reference evidence="2 3" key="1">
    <citation type="journal article" date="2020" name="IScience">
        <title>Genome Sequencing of the Endangered Kingdonia uniflora (Circaeasteraceae, Ranunculales) Reveals Potential Mechanisms of Evolutionary Specialization.</title>
        <authorList>
            <person name="Sun Y."/>
            <person name="Deng T."/>
            <person name="Zhang A."/>
            <person name="Moore M.J."/>
            <person name="Landis J.B."/>
            <person name="Lin N."/>
            <person name="Zhang H."/>
            <person name="Zhang X."/>
            <person name="Huang J."/>
            <person name="Zhang X."/>
            <person name="Sun H."/>
            <person name="Wang H."/>
        </authorList>
    </citation>
    <scope>NUCLEOTIDE SEQUENCE [LARGE SCALE GENOMIC DNA]</scope>
    <source>
        <strain evidence="2">TB1705</strain>
        <tissue evidence="2">Leaf</tissue>
    </source>
</reference>
<dbReference type="Proteomes" id="UP000541444">
    <property type="component" value="Unassembled WGS sequence"/>
</dbReference>
<dbReference type="PANTHER" id="PTHR45523">
    <property type="entry name" value="TETRATRICOPEPTIDE REPEAT (TPR)-CONTAINING PROTEIN-RELATED"/>
    <property type="match status" value="1"/>
</dbReference>
<accession>A0A7J7KYS4</accession>
<dbReference type="AlphaFoldDB" id="A0A7J7KYS4"/>
<proteinExistence type="predicted"/>
<dbReference type="OrthoDB" id="990837at2759"/>
<sequence length="598" mass="67640">MRFFLRGKQIYHAPKEFSGNDLHVIAVYDAGQQISKVVEDANSIILKFESDDLRRTWQNRVQGAIYRASVLYTFTPFDFSCIIYTIKKNDRVLNVVVSDININRDIFVIYNSLTDHHSMDKCDEGAAPITALSETSSDSGDSELEYVDNSDSMNLVTMEKVFVTGVLDELKICFSYNNGVNQDFMTMLLSEERRLFEFRAIGGQVELSMRGNDMFIGTVLKSLEIEDLVSCEGMTRPHYLARSFFKNTDVSTSDEPSSFYDVGQLSYNSNELTQSEGEDNFFEASEDLVDPPGSSSEYLSSQNSLPPGNPTTQPPKFVRIANLLPDSEHHLGDEEMELNNILDSFVKAQIVIYDQNSPQYNNMDMRVAPSFSVLQTTAITSSHFLVTSLNPQWLFIYFLIFFFCLQVKVTLATLSFFCHRPTIPAILEFVNAINVDDDKKSSATTSQPDIDSEDLINNQHSSATQEPTIKGLLGKGKSRVIFYLTLKMVRAQILLMNENGTQLATLSQDNFLSDIKVLLDLSLRPWRTIEFTVRSVSVRMWFLSAQVFPSSFSIKASLGNLKISDDSLHNKHQYFWVCDMRNPGGSSFVEVFFTNACF</sequence>
<dbReference type="EMBL" id="JACGCM010002784">
    <property type="protein sequence ID" value="KAF6135499.1"/>
    <property type="molecule type" value="Genomic_DNA"/>
</dbReference>
<organism evidence="2 3">
    <name type="scientific">Kingdonia uniflora</name>
    <dbReference type="NCBI Taxonomy" id="39325"/>
    <lineage>
        <taxon>Eukaryota</taxon>
        <taxon>Viridiplantae</taxon>
        <taxon>Streptophyta</taxon>
        <taxon>Embryophyta</taxon>
        <taxon>Tracheophyta</taxon>
        <taxon>Spermatophyta</taxon>
        <taxon>Magnoliopsida</taxon>
        <taxon>Ranunculales</taxon>
        <taxon>Circaeasteraceae</taxon>
        <taxon>Kingdonia</taxon>
    </lineage>
</organism>
<keyword evidence="3" id="KW-1185">Reference proteome</keyword>
<evidence type="ECO:0000313" key="3">
    <source>
        <dbReference type="Proteomes" id="UP000541444"/>
    </source>
</evidence>
<dbReference type="PANTHER" id="PTHR45523:SF3">
    <property type="entry name" value="VACUOLAR PROTEIN SORTING-ASSOCIATED PROTEIN 13A"/>
    <property type="match status" value="1"/>
</dbReference>
<evidence type="ECO:0000313" key="2">
    <source>
        <dbReference type="EMBL" id="KAF6135499.1"/>
    </source>
</evidence>
<feature type="region of interest" description="Disordered" evidence="1">
    <location>
        <begin position="284"/>
        <end position="312"/>
    </location>
</feature>
<evidence type="ECO:0000256" key="1">
    <source>
        <dbReference type="SAM" id="MobiDB-lite"/>
    </source>
</evidence>
<protein>
    <submittedName>
        <fullName evidence="2">Uncharacterized protein</fullName>
    </submittedName>
</protein>
<feature type="compositionally biased region" description="Low complexity" evidence="1">
    <location>
        <begin position="294"/>
        <end position="304"/>
    </location>
</feature>
<name>A0A7J7KYS4_9MAGN</name>